<proteinExistence type="inferred from homology"/>
<dbReference type="PRINTS" id="PR00081">
    <property type="entry name" value="GDHRDH"/>
</dbReference>
<gene>
    <name evidence="3" type="ORF">E2980_19135</name>
</gene>
<dbReference type="InterPro" id="IPR002347">
    <property type="entry name" value="SDR_fam"/>
</dbReference>
<organism evidence="3 4">
    <name type="scientific">Cohnella luojiensis</name>
    <dbReference type="NCBI Taxonomy" id="652876"/>
    <lineage>
        <taxon>Bacteria</taxon>
        <taxon>Bacillati</taxon>
        <taxon>Bacillota</taxon>
        <taxon>Bacilli</taxon>
        <taxon>Bacillales</taxon>
        <taxon>Paenibacillaceae</taxon>
        <taxon>Cohnella</taxon>
    </lineage>
</organism>
<dbReference type="OrthoDB" id="9803333at2"/>
<evidence type="ECO:0000313" key="4">
    <source>
        <dbReference type="Proteomes" id="UP000297900"/>
    </source>
</evidence>
<comment type="caution">
    <text evidence="3">The sequence shown here is derived from an EMBL/GenBank/DDBJ whole genome shotgun (WGS) entry which is preliminary data.</text>
</comment>
<sequence length="247" mass="26339">MTISGKNAIVTGAGTGIGRGVALELAKRGASVAVHYNSSEAGAFQTKRLIDEAGGSCITVKANVASKEEIDRMVETVADRFGRIDILVSNAALQLNLDLFGHDDDTYDRTMNTNVKGYWQTIQAVVPHMKSRNHGRIILVSSVHSKRPTDFDPIYAMSKGAIRMLGRESAIELAGYGITVNMIEPGAIDVGKFRTGSAQSPELFKKFPGGRVGLPSDVAELVCYIAGDATSFMTGTAIRLDGASMLL</sequence>
<dbReference type="AlphaFoldDB" id="A0A4Y8LRW0"/>
<dbReference type="SUPFAM" id="SSF51735">
    <property type="entry name" value="NAD(P)-binding Rossmann-fold domains"/>
    <property type="match status" value="1"/>
</dbReference>
<protein>
    <submittedName>
        <fullName evidence="3">SDR family oxidoreductase</fullName>
    </submittedName>
</protein>
<dbReference type="EMBL" id="SOMN01000034">
    <property type="protein sequence ID" value="TFE23466.1"/>
    <property type="molecule type" value="Genomic_DNA"/>
</dbReference>
<dbReference type="GO" id="GO:0008206">
    <property type="term" value="P:bile acid metabolic process"/>
    <property type="evidence" value="ECO:0007669"/>
    <property type="project" value="UniProtKB-ARBA"/>
</dbReference>
<dbReference type="Proteomes" id="UP000297900">
    <property type="component" value="Unassembled WGS sequence"/>
</dbReference>
<evidence type="ECO:0000256" key="1">
    <source>
        <dbReference type="ARBA" id="ARBA00006484"/>
    </source>
</evidence>
<dbReference type="PRINTS" id="PR00080">
    <property type="entry name" value="SDRFAMILY"/>
</dbReference>
<name>A0A4Y8LRW0_9BACL</name>
<dbReference type="InterPro" id="IPR036291">
    <property type="entry name" value="NAD(P)-bd_dom_sf"/>
</dbReference>
<comment type="similarity">
    <text evidence="1">Belongs to the short-chain dehydrogenases/reductases (SDR) family.</text>
</comment>
<accession>A0A4Y8LRW0</accession>
<dbReference type="FunFam" id="3.40.50.720:FF:000084">
    <property type="entry name" value="Short-chain dehydrogenase reductase"/>
    <property type="match status" value="1"/>
</dbReference>
<dbReference type="PANTHER" id="PTHR43639:SF1">
    <property type="entry name" value="SHORT-CHAIN DEHYDROGENASE_REDUCTASE FAMILY PROTEIN"/>
    <property type="match status" value="1"/>
</dbReference>
<evidence type="ECO:0000313" key="3">
    <source>
        <dbReference type="EMBL" id="TFE23466.1"/>
    </source>
</evidence>
<dbReference type="GO" id="GO:0016491">
    <property type="term" value="F:oxidoreductase activity"/>
    <property type="evidence" value="ECO:0007669"/>
    <property type="project" value="UniProtKB-KW"/>
</dbReference>
<dbReference type="Pfam" id="PF13561">
    <property type="entry name" value="adh_short_C2"/>
    <property type="match status" value="1"/>
</dbReference>
<reference evidence="3 4" key="1">
    <citation type="submission" date="2019-03" db="EMBL/GenBank/DDBJ databases">
        <title>Cohnella endophytica sp. nov., a novel endophytic bacterium isolated from bark of Sonneratia apetala.</title>
        <authorList>
            <person name="Tuo L."/>
        </authorList>
    </citation>
    <scope>NUCLEOTIDE SEQUENCE [LARGE SCALE GENOMIC DNA]</scope>
    <source>
        <strain evidence="3 4">CCTCC AB 208254</strain>
    </source>
</reference>
<keyword evidence="2" id="KW-0560">Oxidoreductase</keyword>
<evidence type="ECO:0000256" key="2">
    <source>
        <dbReference type="ARBA" id="ARBA00023002"/>
    </source>
</evidence>
<dbReference type="Gene3D" id="3.40.50.720">
    <property type="entry name" value="NAD(P)-binding Rossmann-like Domain"/>
    <property type="match status" value="1"/>
</dbReference>
<dbReference type="RefSeq" id="WP_135153842.1">
    <property type="nucleotide sequence ID" value="NZ_SOMN01000034.1"/>
</dbReference>
<dbReference type="PANTHER" id="PTHR43639">
    <property type="entry name" value="OXIDOREDUCTASE, SHORT-CHAIN DEHYDROGENASE/REDUCTASE FAMILY (AFU_ORTHOLOGUE AFUA_5G02870)"/>
    <property type="match status" value="1"/>
</dbReference>
<keyword evidence="4" id="KW-1185">Reference proteome</keyword>
<dbReference type="CDD" id="cd05233">
    <property type="entry name" value="SDR_c"/>
    <property type="match status" value="1"/>
</dbReference>